<sequence>MPMRRLSWSDIFTDASALNFAELLAYWPNTVSGRVSPIGASAFGDLYFQRPDGSVECLDVLEGGTHLVAASQEDFATLMNSREWQESNLLTEGVALLLERGLARGPEQFFAFAPHPSFVGKIDWSRVLTLDSAIWHSICSQALEHGV</sequence>
<protein>
    <recommendedName>
        <fullName evidence="3">T6SS immunity protein Tdi1 C-terminal domain-containing protein</fullName>
    </recommendedName>
</protein>
<reference evidence="1 2" key="1">
    <citation type="submission" date="2018-03" db="EMBL/GenBank/DDBJ databases">
        <title>Ahniella affigens gen. nov., sp. nov., a gammaproteobacterium isolated from sandy soil near a stream.</title>
        <authorList>
            <person name="Ko Y."/>
            <person name="Kim J.-H."/>
        </authorList>
    </citation>
    <scope>NUCLEOTIDE SEQUENCE [LARGE SCALE GENOMIC DNA]</scope>
    <source>
        <strain evidence="1 2">D13</strain>
    </source>
</reference>
<evidence type="ECO:0008006" key="3">
    <source>
        <dbReference type="Google" id="ProtNLM"/>
    </source>
</evidence>
<dbReference type="Proteomes" id="UP000241074">
    <property type="component" value="Chromosome"/>
</dbReference>
<evidence type="ECO:0000313" key="1">
    <source>
        <dbReference type="EMBL" id="AVP96792.1"/>
    </source>
</evidence>
<dbReference type="EMBL" id="CP027860">
    <property type="protein sequence ID" value="AVP96792.1"/>
    <property type="molecule type" value="Genomic_DNA"/>
</dbReference>
<reference evidence="1 2" key="2">
    <citation type="submission" date="2018-03" db="EMBL/GenBank/DDBJ databases">
        <authorList>
            <person name="Keele B.F."/>
        </authorList>
    </citation>
    <scope>NUCLEOTIDE SEQUENCE [LARGE SCALE GENOMIC DNA]</scope>
    <source>
        <strain evidence="1 2">D13</strain>
    </source>
</reference>
<gene>
    <name evidence="1" type="ORF">C7S18_06075</name>
</gene>
<name>A0A2P1PPP2_9GAMM</name>
<organism evidence="1 2">
    <name type="scientific">Ahniella affigens</name>
    <dbReference type="NCBI Taxonomy" id="2021234"/>
    <lineage>
        <taxon>Bacteria</taxon>
        <taxon>Pseudomonadati</taxon>
        <taxon>Pseudomonadota</taxon>
        <taxon>Gammaproteobacteria</taxon>
        <taxon>Lysobacterales</taxon>
        <taxon>Rhodanobacteraceae</taxon>
        <taxon>Ahniella</taxon>
    </lineage>
</organism>
<keyword evidence="2" id="KW-1185">Reference proteome</keyword>
<evidence type="ECO:0000313" key="2">
    <source>
        <dbReference type="Proteomes" id="UP000241074"/>
    </source>
</evidence>
<accession>A0A2P1PPP2</accession>
<proteinExistence type="predicted"/>
<dbReference type="AlphaFoldDB" id="A0A2P1PPP2"/>
<dbReference type="KEGG" id="xba:C7S18_06075"/>